<reference evidence="3 4" key="1">
    <citation type="submission" date="2020-02" db="EMBL/GenBank/DDBJ databases">
        <authorList>
            <person name="Li X.-J."/>
            <person name="Feng X.-M."/>
        </authorList>
    </citation>
    <scope>NUCLEOTIDE SEQUENCE [LARGE SCALE GENOMIC DNA]</scope>
    <source>
        <strain evidence="3 4">CGMCC 4.7225</strain>
    </source>
</reference>
<dbReference type="Gene3D" id="2.30.30.110">
    <property type="match status" value="1"/>
</dbReference>
<comment type="similarity">
    <text evidence="1">Belongs to the PemK/MazF family.</text>
</comment>
<keyword evidence="4" id="KW-1185">Reference proteome</keyword>
<dbReference type="PANTHER" id="PTHR33988:SF1">
    <property type="entry name" value="ENDORIBONUCLEASE MAZF7-RELATED"/>
    <property type="match status" value="1"/>
</dbReference>
<dbReference type="GO" id="GO:0006402">
    <property type="term" value="P:mRNA catabolic process"/>
    <property type="evidence" value="ECO:0007669"/>
    <property type="project" value="TreeGrafter"/>
</dbReference>
<proteinExistence type="inferred from homology"/>
<dbReference type="PANTHER" id="PTHR33988">
    <property type="entry name" value="ENDORIBONUCLEASE MAZF-RELATED"/>
    <property type="match status" value="1"/>
</dbReference>
<gene>
    <name evidence="3" type="ORF">G1H11_02475</name>
</gene>
<dbReference type="Pfam" id="PF02452">
    <property type="entry name" value="PemK_toxin"/>
    <property type="match status" value="1"/>
</dbReference>
<protein>
    <submittedName>
        <fullName evidence="3">Type II toxin-antitoxin system PemK/MazF family toxin</fullName>
    </submittedName>
</protein>
<dbReference type="InterPro" id="IPR003477">
    <property type="entry name" value="PemK-like"/>
</dbReference>
<sequence>MLCTWLVSFGAARQGEPGKNRPVIVASVDQINAGVPDELLVVVPVSSSRTPSPLRPEVSPGEGVETASVAVVRAIRAVSRGRFLRRLGEVKPETMASVEGALSMILGIEMARIADYEGD</sequence>
<dbReference type="GO" id="GO:0003677">
    <property type="term" value="F:DNA binding"/>
    <property type="evidence" value="ECO:0007669"/>
    <property type="project" value="InterPro"/>
</dbReference>
<evidence type="ECO:0000313" key="3">
    <source>
        <dbReference type="EMBL" id="NED94171.1"/>
    </source>
</evidence>
<dbReference type="GO" id="GO:0016075">
    <property type="term" value="P:rRNA catabolic process"/>
    <property type="evidence" value="ECO:0007669"/>
    <property type="project" value="TreeGrafter"/>
</dbReference>
<evidence type="ECO:0000256" key="1">
    <source>
        <dbReference type="ARBA" id="ARBA00007521"/>
    </source>
</evidence>
<comment type="caution">
    <text evidence="3">The sequence shown here is derived from an EMBL/GenBank/DDBJ whole genome shotgun (WGS) entry which is preliminary data.</text>
</comment>
<evidence type="ECO:0000313" key="4">
    <source>
        <dbReference type="Proteomes" id="UP000469185"/>
    </source>
</evidence>
<evidence type="ECO:0000256" key="2">
    <source>
        <dbReference type="ARBA" id="ARBA00022649"/>
    </source>
</evidence>
<dbReference type="SUPFAM" id="SSF50118">
    <property type="entry name" value="Cell growth inhibitor/plasmid maintenance toxic component"/>
    <property type="match status" value="1"/>
</dbReference>
<accession>A0A6N9YGI2</accession>
<dbReference type="InterPro" id="IPR011067">
    <property type="entry name" value="Plasmid_toxin/cell-grow_inhib"/>
</dbReference>
<name>A0A6N9YGI2_9ACTN</name>
<organism evidence="3 4">
    <name type="scientific">Phytoactinopolyspora alkaliphila</name>
    <dbReference type="NCBI Taxonomy" id="1783498"/>
    <lineage>
        <taxon>Bacteria</taxon>
        <taxon>Bacillati</taxon>
        <taxon>Actinomycetota</taxon>
        <taxon>Actinomycetes</taxon>
        <taxon>Jiangellales</taxon>
        <taxon>Jiangellaceae</taxon>
        <taxon>Phytoactinopolyspora</taxon>
    </lineage>
</organism>
<dbReference type="EMBL" id="JAAGOB010000001">
    <property type="protein sequence ID" value="NED94171.1"/>
    <property type="molecule type" value="Genomic_DNA"/>
</dbReference>
<dbReference type="Proteomes" id="UP000469185">
    <property type="component" value="Unassembled WGS sequence"/>
</dbReference>
<keyword evidence="2" id="KW-1277">Toxin-antitoxin system</keyword>
<dbReference type="GO" id="GO:0004521">
    <property type="term" value="F:RNA endonuclease activity"/>
    <property type="evidence" value="ECO:0007669"/>
    <property type="project" value="TreeGrafter"/>
</dbReference>
<dbReference type="AlphaFoldDB" id="A0A6N9YGI2"/>